<dbReference type="Pfam" id="PF10091">
    <property type="entry name" value="Glycoamylase"/>
    <property type="match status" value="1"/>
</dbReference>
<gene>
    <name evidence="4" type="ORF">KDU71_20785</name>
</gene>
<evidence type="ECO:0000256" key="1">
    <source>
        <dbReference type="ARBA" id="ARBA00022729"/>
    </source>
</evidence>
<dbReference type="InterPro" id="IPR019282">
    <property type="entry name" value="Glycoamylase-like_cons_dom"/>
</dbReference>
<dbReference type="PROSITE" id="PS51257">
    <property type="entry name" value="PROKAR_LIPOPROTEIN"/>
    <property type="match status" value="1"/>
</dbReference>
<accession>A0A941J092</accession>
<feature type="domain" description="Glycoamylase-like" evidence="2">
    <location>
        <begin position="427"/>
        <end position="639"/>
    </location>
</feature>
<proteinExistence type="predicted"/>
<dbReference type="Proteomes" id="UP000679220">
    <property type="component" value="Unassembled WGS sequence"/>
</dbReference>
<comment type="caution">
    <text evidence="4">The sequence shown here is derived from an EMBL/GenBank/DDBJ whole genome shotgun (WGS) entry which is preliminary data.</text>
</comment>
<sequence>MRVRYFLLLITVLTLSCQKDNPPAPLMLEKIYINSDEIDPNGGTVADVTLAPIIRLVFSAAINAESLTNGVLLLNNNQPVAVNTSLASEDKTINLIPQDKLETFTTYTLQITNELSSKAGSNFDAFEVTFKTVAGTLQLESLIINESDISKLDIVPNVPLTLELEMNFTEPVKRSSLESAVSLNGLNVPALSYAYANNDQTITLTADASLSYLSKYAFKISRNLESIDGANFEGFSNQLFTVLDSTYKFPEISDEELLTLVQKQTFKYFWDFGHPVSGLSRERNTSGHTVASGASGFGLMTIPVGIERGFVTRTEGVERLATMINFLGDKAERFHGAWSHWLHGETGAAKPFSQKDDGGDLVETSFVAMGLMTVRQYLDENTPSEKTLIDKINTILDGIEWDWYRQGDQNVLYWHWSPNYGWEKNMKIRGWNEALITYFMAATSSTHGIPKEVYDGGWKTGNFLNGQEYYGITLPLGHDYGGPLFFEQYTFLGLNPHNLVGDEGENYWEQAVNHTLINREHCVRNPKGYVGYSKDCWGLTASDGYEGYSAHSPTNDRGVITPTAALSSFPFTPVESMEALKHFYYRLGDRLWGPYGFYDAFCIQDEWYATSNIGIDQGPIVIMIENHRTGLLWDLFMSAPEVQSAMSLLGFTN</sequence>
<feature type="domain" description="SbsA Ig-like" evidence="3">
    <location>
        <begin position="40"/>
        <end position="132"/>
    </location>
</feature>
<dbReference type="Pfam" id="PF13205">
    <property type="entry name" value="Big_5"/>
    <property type="match status" value="2"/>
</dbReference>
<dbReference type="InterPro" id="IPR032812">
    <property type="entry name" value="SbsA_Ig"/>
</dbReference>
<keyword evidence="1" id="KW-0732">Signal</keyword>
<evidence type="ECO:0000259" key="2">
    <source>
        <dbReference type="Pfam" id="PF10091"/>
    </source>
</evidence>
<reference evidence="4" key="1">
    <citation type="journal article" date="2018" name="Int. J. Syst. Evol. Microbiol.">
        <title>Carboxylicivirga sediminis sp. nov., isolated from coastal sediment.</title>
        <authorList>
            <person name="Wang F.Q."/>
            <person name="Ren L.H."/>
            <person name="Zou R.J."/>
            <person name="Sun Y.Z."/>
            <person name="Liu X.J."/>
            <person name="Jiang F."/>
            <person name="Liu L.J."/>
        </authorList>
    </citation>
    <scope>NUCLEOTIDE SEQUENCE</scope>
    <source>
        <strain evidence="4">JR1</strain>
    </source>
</reference>
<feature type="domain" description="SbsA Ig-like" evidence="3">
    <location>
        <begin position="157"/>
        <end position="231"/>
    </location>
</feature>
<dbReference type="EMBL" id="JAGTAR010000046">
    <property type="protein sequence ID" value="MBR8538018.1"/>
    <property type="molecule type" value="Genomic_DNA"/>
</dbReference>
<keyword evidence="5" id="KW-1185">Reference proteome</keyword>
<name>A0A941J092_9BACT</name>
<evidence type="ECO:0000313" key="4">
    <source>
        <dbReference type="EMBL" id="MBR8538018.1"/>
    </source>
</evidence>
<organism evidence="4 5">
    <name type="scientific">Carboxylicivirga sediminis</name>
    <dbReference type="NCBI Taxonomy" id="2006564"/>
    <lineage>
        <taxon>Bacteria</taxon>
        <taxon>Pseudomonadati</taxon>
        <taxon>Bacteroidota</taxon>
        <taxon>Bacteroidia</taxon>
        <taxon>Marinilabiliales</taxon>
        <taxon>Marinilabiliaceae</taxon>
        <taxon>Carboxylicivirga</taxon>
    </lineage>
</organism>
<dbReference type="Gene3D" id="1.50.10.140">
    <property type="match status" value="1"/>
</dbReference>
<evidence type="ECO:0000259" key="3">
    <source>
        <dbReference type="Pfam" id="PF13205"/>
    </source>
</evidence>
<evidence type="ECO:0000313" key="5">
    <source>
        <dbReference type="Proteomes" id="UP000679220"/>
    </source>
</evidence>
<reference evidence="4" key="2">
    <citation type="submission" date="2021-04" db="EMBL/GenBank/DDBJ databases">
        <authorList>
            <person name="Zhang T."/>
            <person name="Zhang Y."/>
            <person name="Lu D."/>
            <person name="Zuo D."/>
            <person name="Du Z."/>
        </authorList>
    </citation>
    <scope>NUCLEOTIDE SEQUENCE</scope>
    <source>
        <strain evidence="4">JR1</strain>
    </source>
</reference>
<protein>
    <submittedName>
        <fullName evidence="4">Ig-like domain-containing protein</fullName>
    </submittedName>
</protein>
<dbReference type="AlphaFoldDB" id="A0A941J092"/>